<dbReference type="EMBL" id="LGTC01000001">
    <property type="protein sequence ID" value="KNY25186.1"/>
    <property type="molecule type" value="Genomic_DNA"/>
</dbReference>
<evidence type="ECO:0000313" key="2">
    <source>
        <dbReference type="Proteomes" id="UP000036923"/>
    </source>
</evidence>
<comment type="caution">
    <text evidence="1">The sequence shown here is derived from an EMBL/GenBank/DDBJ whole genome shotgun (WGS) entry which is preliminary data.</text>
</comment>
<dbReference type="Proteomes" id="UP000036923">
    <property type="component" value="Unassembled WGS sequence"/>
</dbReference>
<organism evidence="1 2">
    <name type="scientific">Pseudobacteroides cellulosolvens ATCC 35603 = DSM 2933</name>
    <dbReference type="NCBI Taxonomy" id="398512"/>
    <lineage>
        <taxon>Bacteria</taxon>
        <taxon>Bacillati</taxon>
        <taxon>Bacillota</taxon>
        <taxon>Clostridia</taxon>
        <taxon>Eubacteriales</taxon>
        <taxon>Oscillospiraceae</taxon>
        <taxon>Pseudobacteroides</taxon>
    </lineage>
</organism>
<gene>
    <name evidence="1" type="ORF">Bccel_0443</name>
</gene>
<protein>
    <submittedName>
        <fullName evidence="1">Uncharacterized protein</fullName>
    </submittedName>
</protein>
<proteinExistence type="predicted"/>
<evidence type="ECO:0000313" key="1">
    <source>
        <dbReference type="EMBL" id="KNY25186.1"/>
    </source>
</evidence>
<dbReference type="eggNOG" id="ENOG502ZMYD">
    <property type="taxonomic scope" value="Bacteria"/>
</dbReference>
<keyword evidence="2" id="KW-1185">Reference proteome</keyword>
<name>A0A0L6JH51_9FIRM</name>
<dbReference type="RefSeq" id="WP_036946434.1">
    <property type="nucleotide sequence ID" value="NZ_LGTC01000001.1"/>
</dbReference>
<sequence length="67" mass="7196">MNLIKIGAGEVPVYGTAMTFYDAIVGTITSIGKTTEIDGGDCVYSWACVTRAIFSYVKPAGYSDDYQ</sequence>
<dbReference type="AlphaFoldDB" id="A0A0L6JH51"/>
<accession>A0A0L6JH51</accession>
<reference evidence="2" key="1">
    <citation type="submission" date="2015-07" db="EMBL/GenBank/DDBJ databases">
        <title>Near-Complete Genome Sequence of the Cellulolytic Bacterium Bacteroides (Pseudobacteroides) cellulosolvens ATCC 35603.</title>
        <authorList>
            <person name="Dassa B."/>
            <person name="Utturkar S.M."/>
            <person name="Klingeman D.M."/>
            <person name="Hurt R.A."/>
            <person name="Keller M."/>
            <person name="Xu J."/>
            <person name="Reddy Y.H.K."/>
            <person name="Borovok I."/>
            <person name="Grinberg I.R."/>
            <person name="Lamed R."/>
            <person name="Zhivin O."/>
            <person name="Bayer E.A."/>
            <person name="Brown S.D."/>
        </authorList>
    </citation>
    <scope>NUCLEOTIDE SEQUENCE [LARGE SCALE GENOMIC DNA]</scope>
    <source>
        <strain evidence="2">DSM 2933</strain>
    </source>
</reference>